<protein>
    <recommendedName>
        <fullName evidence="3">Ethanolamine utilization protein</fullName>
    </recommendedName>
</protein>
<evidence type="ECO:0000313" key="2">
    <source>
        <dbReference type="Proteomes" id="UP001470288"/>
    </source>
</evidence>
<dbReference type="RefSeq" id="WP_349143730.1">
    <property type="nucleotide sequence ID" value="NZ_JBBMFC010000003.1"/>
</dbReference>
<dbReference type="Proteomes" id="UP001470288">
    <property type="component" value="Unassembled WGS sequence"/>
</dbReference>
<name>A0ABV1HYM7_9FIRM</name>
<comment type="caution">
    <text evidence="1">The sequence shown here is derived from an EMBL/GenBank/DDBJ whole genome shotgun (WGS) entry which is preliminary data.</text>
</comment>
<organism evidence="1 2">
    <name type="scientific">Hominiventricola aquisgranensis</name>
    <dbReference type="NCBI Taxonomy" id="3133164"/>
    <lineage>
        <taxon>Bacteria</taxon>
        <taxon>Bacillati</taxon>
        <taxon>Bacillota</taxon>
        <taxon>Clostridia</taxon>
        <taxon>Lachnospirales</taxon>
        <taxon>Lachnospiraceae</taxon>
        <taxon>Hominiventricola</taxon>
    </lineage>
</organism>
<evidence type="ECO:0008006" key="3">
    <source>
        <dbReference type="Google" id="ProtNLM"/>
    </source>
</evidence>
<reference evidence="1 2" key="1">
    <citation type="submission" date="2024-03" db="EMBL/GenBank/DDBJ databases">
        <title>Human intestinal bacterial collection.</title>
        <authorList>
            <person name="Pauvert C."/>
            <person name="Hitch T.C.A."/>
            <person name="Clavel T."/>
        </authorList>
    </citation>
    <scope>NUCLEOTIDE SEQUENCE [LARGE SCALE GENOMIC DNA]</scope>
    <source>
        <strain evidence="1 2">CLA-AA-H78B</strain>
    </source>
</reference>
<dbReference type="EMBL" id="JBBMFC010000003">
    <property type="protein sequence ID" value="MEQ2577768.1"/>
    <property type="molecule type" value="Genomic_DNA"/>
</dbReference>
<keyword evidence="2" id="KW-1185">Reference proteome</keyword>
<accession>A0ABV1HYM7</accession>
<proteinExistence type="predicted"/>
<evidence type="ECO:0000313" key="1">
    <source>
        <dbReference type="EMBL" id="MEQ2577768.1"/>
    </source>
</evidence>
<sequence>MDLDALVNEIYRRVQERVAACEAEPEAEANHIGVVGAEDKPVLGIISENHGEICHKVYECKQLAEYYRMRCALLEDTWDVENWEAVIAYTLTNEALGKIVNGIFDTPYTKAFGKALLCGKKIYVPEEDVELYHYRKTAPREYYGKLEANLELLKKSGVEILPNEQIGPAILGSECCTSSTEVEVSAKAEEKDLAFEKRVLSERDMIIAHQGKVTRILVNGKTIVTDLATDYAKKYHIVIEKVDC</sequence>
<gene>
    <name evidence="1" type="ORF">WMO62_02785</name>
</gene>